<evidence type="ECO:0000256" key="1">
    <source>
        <dbReference type="SAM" id="MobiDB-lite"/>
    </source>
</evidence>
<organism evidence="2 3">
    <name type="scientific">Companilactobacillus tucceti DSM 20183</name>
    <dbReference type="NCBI Taxonomy" id="1423811"/>
    <lineage>
        <taxon>Bacteria</taxon>
        <taxon>Bacillati</taxon>
        <taxon>Bacillota</taxon>
        <taxon>Bacilli</taxon>
        <taxon>Lactobacillales</taxon>
        <taxon>Lactobacillaceae</taxon>
        <taxon>Companilactobacillus</taxon>
    </lineage>
</organism>
<evidence type="ECO:0000313" key="3">
    <source>
        <dbReference type="Proteomes" id="UP000050929"/>
    </source>
</evidence>
<protein>
    <submittedName>
        <fullName evidence="2">Uncharacterized protein</fullName>
    </submittedName>
</protein>
<evidence type="ECO:0000313" key="2">
    <source>
        <dbReference type="EMBL" id="KRK65573.1"/>
    </source>
</evidence>
<dbReference type="RefSeq" id="WP_157051080.1">
    <property type="nucleotide sequence ID" value="NZ_AZDG01000001.1"/>
</dbReference>
<dbReference type="STRING" id="1423811.FC72_GL000014"/>
<accession>A0A0R1J2P0</accession>
<proteinExistence type="predicted"/>
<reference evidence="2 3" key="1">
    <citation type="journal article" date="2015" name="Genome Announc.">
        <title>Expanding the biotechnology potential of lactobacilli through comparative genomics of 213 strains and associated genera.</title>
        <authorList>
            <person name="Sun Z."/>
            <person name="Harris H.M."/>
            <person name="McCann A."/>
            <person name="Guo C."/>
            <person name="Argimon S."/>
            <person name="Zhang W."/>
            <person name="Yang X."/>
            <person name="Jeffery I.B."/>
            <person name="Cooney J.C."/>
            <person name="Kagawa T.F."/>
            <person name="Liu W."/>
            <person name="Song Y."/>
            <person name="Salvetti E."/>
            <person name="Wrobel A."/>
            <person name="Rasinkangas P."/>
            <person name="Parkhill J."/>
            <person name="Rea M.C."/>
            <person name="O'Sullivan O."/>
            <person name="Ritari J."/>
            <person name="Douillard F.P."/>
            <person name="Paul Ross R."/>
            <person name="Yang R."/>
            <person name="Briner A.E."/>
            <person name="Felis G.E."/>
            <person name="de Vos W.M."/>
            <person name="Barrangou R."/>
            <person name="Klaenhammer T.R."/>
            <person name="Caufield P.W."/>
            <person name="Cui Y."/>
            <person name="Zhang H."/>
            <person name="O'Toole P.W."/>
        </authorList>
    </citation>
    <scope>NUCLEOTIDE SEQUENCE [LARGE SCALE GENOMIC DNA]</scope>
    <source>
        <strain evidence="2 3">DSM 20183</strain>
    </source>
</reference>
<dbReference type="AlphaFoldDB" id="A0A0R1J2P0"/>
<keyword evidence="3" id="KW-1185">Reference proteome</keyword>
<dbReference type="PATRIC" id="fig|1423811.3.peg.14"/>
<name>A0A0R1J2P0_9LACO</name>
<comment type="caution">
    <text evidence="2">The sequence shown here is derived from an EMBL/GenBank/DDBJ whole genome shotgun (WGS) entry which is preliminary data.</text>
</comment>
<gene>
    <name evidence="2" type="ORF">FC72_GL000014</name>
</gene>
<feature type="compositionally biased region" description="Polar residues" evidence="1">
    <location>
        <begin position="1"/>
        <end position="10"/>
    </location>
</feature>
<dbReference type="EMBL" id="AZDG01000001">
    <property type="protein sequence ID" value="KRK65573.1"/>
    <property type="molecule type" value="Genomic_DNA"/>
</dbReference>
<sequence>MDNKNNSVFSSIDEEKNTFKPVETSNDSKIKNQLDDVFAKGLPDWDLVPGNVVVRRHQ</sequence>
<dbReference type="Proteomes" id="UP000050929">
    <property type="component" value="Unassembled WGS sequence"/>
</dbReference>
<feature type="region of interest" description="Disordered" evidence="1">
    <location>
        <begin position="1"/>
        <end position="26"/>
    </location>
</feature>